<dbReference type="Pfam" id="PF22685">
    <property type="entry name" value="Gal80p_C-like"/>
    <property type="match status" value="1"/>
</dbReference>
<proteinExistence type="predicted"/>
<comment type="caution">
    <text evidence="3">The sequence shown here is derived from an EMBL/GenBank/DDBJ whole genome shotgun (WGS) entry which is preliminary data.</text>
</comment>
<name>A0AAD9A4J4_9PEZI</name>
<dbReference type="SUPFAM" id="SSF51735">
    <property type="entry name" value="NAD(P)-binding Rossmann-fold domains"/>
    <property type="match status" value="1"/>
</dbReference>
<dbReference type="SUPFAM" id="SSF55347">
    <property type="entry name" value="Glyceraldehyde-3-phosphate dehydrogenase-like, C-terminal domain"/>
    <property type="match status" value="1"/>
</dbReference>
<reference evidence="3" key="1">
    <citation type="submission" date="2023-01" db="EMBL/GenBank/DDBJ databases">
        <title>Colletotrichum chrysophilum M932 genome sequence.</title>
        <authorList>
            <person name="Baroncelli R."/>
        </authorList>
    </citation>
    <scope>NUCLEOTIDE SEQUENCE</scope>
    <source>
        <strain evidence="3">M932</strain>
    </source>
</reference>
<gene>
    <name evidence="3" type="ORF">CCHR01_16002</name>
</gene>
<feature type="domain" description="Gfo/Idh/MocA-like oxidoreductase N-terminal" evidence="1">
    <location>
        <begin position="8"/>
        <end position="133"/>
    </location>
</feature>
<dbReference type="InterPro" id="IPR051317">
    <property type="entry name" value="Gfo/Idh/MocA_oxidoreduct"/>
</dbReference>
<dbReference type="Gene3D" id="3.40.50.720">
    <property type="entry name" value="NAD(P)-binding Rossmann-like Domain"/>
    <property type="match status" value="1"/>
</dbReference>
<dbReference type="Proteomes" id="UP001243330">
    <property type="component" value="Unassembled WGS sequence"/>
</dbReference>
<dbReference type="InterPro" id="IPR036291">
    <property type="entry name" value="NAD(P)-bd_dom_sf"/>
</dbReference>
<evidence type="ECO:0000313" key="3">
    <source>
        <dbReference type="EMBL" id="KAK1841361.1"/>
    </source>
</evidence>
<dbReference type="Pfam" id="PF01408">
    <property type="entry name" value="GFO_IDH_MocA"/>
    <property type="match status" value="1"/>
</dbReference>
<dbReference type="InterPro" id="IPR055080">
    <property type="entry name" value="Gal80p-like_C"/>
</dbReference>
<organism evidence="3 4">
    <name type="scientific">Colletotrichum chrysophilum</name>
    <dbReference type="NCBI Taxonomy" id="1836956"/>
    <lineage>
        <taxon>Eukaryota</taxon>
        <taxon>Fungi</taxon>
        <taxon>Dikarya</taxon>
        <taxon>Ascomycota</taxon>
        <taxon>Pezizomycotina</taxon>
        <taxon>Sordariomycetes</taxon>
        <taxon>Hypocreomycetidae</taxon>
        <taxon>Glomerellales</taxon>
        <taxon>Glomerellaceae</taxon>
        <taxon>Colletotrichum</taxon>
        <taxon>Colletotrichum gloeosporioides species complex</taxon>
    </lineage>
</organism>
<dbReference type="PANTHER" id="PTHR43708:SF1">
    <property type="entry name" value="GALACTOSE_LACTOSE METABOLISM REGULATORY PROTEIN GAL80"/>
    <property type="match status" value="1"/>
</dbReference>
<dbReference type="GO" id="GO:0000166">
    <property type="term" value="F:nucleotide binding"/>
    <property type="evidence" value="ECO:0007669"/>
    <property type="project" value="InterPro"/>
</dbReference>
<protein>
    <submittedName>
        <fullName evidence="3">Nad-binding rossmann fold oxidoreductase family protein</fullName>
    </submittedName>
</protein>
<accession>A0AAD9A4J4</accession>
<dbReference type="InterPro" id="IPR000683">
    <property type="entry name" value="Gfo/Idh/MocA-like_OxRdtase_N"/>
</dbReference>
<sequence length="377" mass="40310">MSKNSIKVGFVGLSSQPAWSWSVAAHLPYFATTSSYKIVALQNSSTETAKKAARIHNLGEDVAAYGDIQSTVSDPNIDLVAVRLKVPAHLPIIEAALKAGKAVFSEWPLARNVAEAEYLANLAAEKGVRTLVGLQGRHDPSVLKSRDMVAGGELGDILQTTMLFTSPWFGASFPADAVFATDIENGANLMSISVGHALDALCFVLGELRGVQGTLANNRPVVPLVDSEGKQQGTITKTSHDHCTVTGRLAGGGVATAMCQGGMSAIDKNFFWEITGTKGTLVLEGPMGNIQGFQPTVSFAKAEAGAKLEKIEVEEAKDFSFNTGRAWDAFAGEGEGAVPDFQDALLRHRMLEAIYRSSEKGTREEYMQDVKNGYRIN</sequence>
<dbReference type="AlphaFoldDB" id="A0AAD9A4J4"/>
<dbReference type="Gene3D" id="3.30.360.10">
    <property type="entry name" value="Dihydrodipicolinate Reductase, domain 2"/>
    <property type="match status" value="1"/>
</dbReference>
<keyword evidence="4" id="KW-1185">Reference proteome</keyword>
<feature type="domain" description="Gal80p-like C-terminal" evidence="2">
    <location>
        <begin position="140"/>
        <end position="285"/>
    </location>
</feature>
<evidence type="ECO:0000259" key="1">
    <source>
        <dbReference type="Pfam" id="PF01408"/>
    </source>
</evidence>
<evidence type="ECO:0000313" key="4">
    <source>
        <dbReference type="Proteomes" id="UP001243330"/>
    </source>
</evidence>
<dbReference type="EMBL" id="JAQOWY010000486">
    <property type="protein sequence ID" value="KAK1841361.1"/>
    <property type="molecule type" value="Genomic_DNA"/>
</dbReference>
<dbReference type="PANTHER" id="PTHR43708">
    <property type="entry name" value="CONSERVED EXPRESSED OXIDOREDUCTASE (EUROFUNG)"/>
    <property type="match status" value="1"/>
</dbReference>
<evidence type="ECO:0000259" key="2">
    <source>
        <dbReference type="Pfam" id="PF22685"/>
    </source>
</evidence>